<dbReference type="PANTHER" id="PTHR45867:SF3">
    <property type="entry name" value="ACID PHOSPHATASE TYPE 7"/>
    <property type="match status" value="1"/>
</dbReference>
<organism evidence="3">
    <name type="scientific">Dyadobacter sp. 676</name>
    <dbReference type="NCBI Taxonomy" id="3088362"/>
    <lineage>
        <taxon>Bacteria</taxon>
        <taxon>Pseudomonadati</taxon>
        <taxon>Bacteroidota</taxon>
        <taxon>Cytophagia</taxon>
        <taxon>Cytophagales</taxon>
        <taxon>Spirosomataceae</taxon>
        <taxon>Dyadobacter</taxon>
    </lineage>
</organism>
<dbReference type="PANTHER" id="PTHR45867">
    <property type="entry name" value="PURPLE ACID PHOSPHATASE"/>
    <property type="match status" value="1"/>
</dbReference>
<dbReference type="InterPro" id="IPR008963">
    <property type="entry name" value="Purple_acid_Pase-like_N"/>
</dbReference>
<dbReference type="InterPro" id="IPR026444">
    <property type="entry name" value="Secre_tail"/>
</dbReference>
<proteinExistence type="predicted"/>
<protein>
    <submittedName>
        <fullName evidence="3">Metallophosphoesterase</fullName>
    </submittedName>
</protein>
<dbReference type="Gene3D" id="2.60.40.380">
    <property type="entry name" value="Purple acid phosphatase-like, N-terminal"/>
    <property type="match status" value="1"/>
</dbReference>
<feature type="domain" description="Calcineurin-like phosphoesterase" evidence="2">
    <location>
        <begin position="74"/>
        <end position="284"/>
    </location>
</feature>
<dbReference type="RefSeq" id="WP_353723231.1">
    <property type="nucleotide sequence ID" value="NZ_CP159289.1"/>
</dbReference>
<dbReference type="SUPFAM" id="SSF56300">
    <property type="entry name" value="Metallo-dependent phosphatases"/>
    <property type="match status" value="1"/>
</dbReference>
<dbReference type="NCBIfam" id="TIGR04183">
    <property type="entry name" value="Por_Secre_tail"/>
    <property type="match status" value="1"/>
</dbReference>
<dbReference type="SUPFAM" id="SSF49363">
    <property type="entry name" value="Purple acid phosphatase, N-terminal domain"/>
    <property type="match status" value="1"/>
</dbReference>
<dbReference type="AlphaFoldDB" id="A0AAU8FVJ9"/>
<evidence type="ECO:0000256" key="1">
    <source>
        <dbReference type="ARBA" id="ARBA00022729"/>
    </source>
</evidence>
<evidence type="ECO:0000259" key="2">
    <source>
        <dbReference type="Pfam" id="PF00149"/>
    </source>
</evidence>
<dbReference type="GO" id="GO:0046872">
    <property type="term" value="F:metal ion binding"/>
    <property type="evidence" value="ECO:0007669"/>
    <property type="project" value="InterPro"/>
</dbReference>
<name>A0AAU8FVJ9_9BACT</name>
<evidence type="ECO:0000313" key="3">
    <source>
        <dbReference type="EMBL" id="XCH27999.1"/>
    </source>
</evidence>
<dbReference type="EMBL" id="CP159289">
    <property type="protein sequence ID" value="XCH27999.1"/>
    <property type="molecule type" value="Genomic_DNA"/>
</dbReference>
<dbReference type="InterPro" id="IPR004843">
    <property type="entry name" value="Calcineurin-like_PHP"/>
</dbReference>
<keyword evidence="1" id="KW-0732">Signal</keyword>
<dbReference type="GO" id="GO:0003993">
    <property type="term" value="F:acid phosphatase activity"/>
    <property type="evidence" value="ECO:0007669"/>
    <property type="project" value="InterPro"/>
</dbReference>
<reference evidence="3" key="1">
    <citation type="submission" date="2024-06" db="EMBL/GenBank/DDBJ databases">
        <title>Sequencing and assembly of the genome of Dyadobacter sp. strain 676, a symbiont of Cyamopsis tetragonoloba.</title>
        <authorList>
            <person name="Guro P."/>
            <person name="Sazanova A."/>
            <person name="Kuznetsova I."/>
            <person name="Belimov A."/>
            <person name="Safronova V."/>
        </authorList>
    </citation>
    <scope>NUCLEOTIDE SEQUENCE</scope>
    <source>
        <strain evidence="3">676</strain>
    </source>
</reference>
<dbReference type="InterPro" id="IPR029052">
    <property type="entry name" value="Metallo-depent_PP-like"/>
</dbReference>
<gene>
    <name evidence="3" type="ORF">ABV298_23190</name>
</gene>
<accession>A0AAU8FVJ9</accession>
<dbReference type="Gene3D" id="3.60.21.10">
    <property type="match status" value="1"/>
</dbReference>
<dbReference type="Pfam" id="PF00149">
    <property type="entry name" value="Metallophos"/>
    <property type="match status" value="1"/>
</dbReference>
<sequence length="645" mass="70397">MATDSRVSFGLSPGSLSETVDSTSLVTEHEVKLTGLQPETKYYYSIGSSQIVLQGDAGNFFQTPPPPAKAGKYRIGALGDCGNNSANQLAVRDRLADYLGQDYMNAWLLLGDNAYANGNDTEYQSGFFNIYKERFLKQSPLYPCPGNHDYANNASRQVDHAVPYYGIFTVPTGGEAGGTASGTKSFYSFDYGNIHFLSLDSYGKEDGSMRLYDTLGKQVQWVKADLAANVNKDWVVAYWHHPPFTKGSHDSDTEAELMKIRENFIRILERNGVDLILCGHSHDYERSKLMKGHYGSENSFDASVHNISQSNGRYDGSAGSCPYIKKSPENAGTVYVVAGSAGQLGATTPGYPHDALPMADAQHGGALLLQVEGNRLDGQWIASDGVVRDQFTIMKDVNAKQSLQMPEGQGITLRASYVGTYAWSTGDTNCEIVVNPSQNTEYIVHDEYACLSDTITVVVTDPLPVRLTSFSGFWENGGVTLQWGTSEENNASHFVIERSADGRRFESIGKIAAAGESRETRHYHYQDGGVTGRWGKVYYRLVEVDHDGRRQVSRIIAVQMDVPDDGLIRVQPNPSGGGNVIVEIAAGLGNCELILTDISGHLLKRSKIVSENNPNKVSFGALASGTYIITLIIGGDSIYEKIVVQ</sequence>